<dbReference type="EMBL" id="JAENIM010000042">
    <property type="protein sequence ID" value="MBK1791994.1"/>
    <property type="molecule type" value="Genomic_DNA"/>
</dbReference>
<feature type="chain" id="PRO_5035328574" evidence="1">
    <location>
        <begin position="21"/>
        <end position="330"/>
    </location>
</feature>
<dbReference type="InterPro" id="IPR023214">
    <property type="entry name" value="HAD_sf"/>
</dbReference>
<evidence type="ECO:0000313" key="2">
    <source>
        <dbReference type="EMBL" id="MBK1791994.1"/>
    </source>
</evidence>
<dbReference type="Proteomes" id="UP000624703">
    <property type="component" value="Unassembled WGS sequence"/>
</dbReference>
<evidence type="ECO:0000313" key="3">
    <source>
        <dbReference type="Proteomes" id="UP000624703"/>
    </source>
</evidence>
<organism evidence="2 3">
    <name type="scientific">Persicirhabdus sediminis</name>
    <dbReference type="NCBI Taxonomy" id="454144"/>
    <lineage>
        <taxon>Bacteria</taxon>
        <taxon>Pseudomonadati</taxon>
        <taxon>Verrucomicrobiota</taxon>
        <taxon>Verrucomicrobiia</taxon>
        <taxon>Verrucomicrobiales</taxon>
        <taxon>Verrucomicrobiaceae</taxon>
        <taxon>Persicirhabdus</taxon>
    </lineage>
</organism>
<sequence>MKSFLISSTFALASVVTSLADSLPSWTEDSPSKKSIIEFVTKVTDQKSDDFVPAYDRIAVFDNDGTLWPENPLPFQLLYAIDDIKSRAADHPEWQKSEIIKAVIDGDLAKVKAGGKQGLMEILKVTHSGMTTDEYAANVANWAASAQHPKFAVKYTDLTYQPMLEVLDYLRENDFKVYIVSGGGADFMRVWSNEVYGIPPEQVIGSYTDVKAELRDGKYVLVKQPELAHNDDKEGKIVGIHRFIGRRPIACFGNSDGDQAMMQWITDGQSPSFGLYVKHTDGEREYAYDRNPSSSGKFDKALDAAKENDWVVVDMKSEWQRVYSGDVEKK</sequence>
<protein>
    <submittedName>
        <fullName evidence="2">Haloacid dehalogenase-like hydrolase</fullName>
    </submittedName>
</protein>
<dbReference type="Pfam" id="PF12710">
    <property type="entry name" value="HAD"/>
    <property type="match status" value="1"/>
</dbReference>
<evidence type="ECO:0000256" key="1">
    <source>
        <dbReference type="SAM" id="SignalP"/>
    </source>
</evidence>
<dbReference type="RefSeq" id="WP_200312007.1">
    <property type="nucleotide sequence ID" value="NZ_JAENIM010000042.1"/>
</dbReference>
<dbReference type="CDD" id="cd01427">
    <property type="entry name" value="HAD_like"/>
    <property type="match status" value="1"/>
</dbReference>
<dbReference type="InterPro" id="IPR036412">
    <property type="entry name" value="HAD-like_sf"/>
</dbReference>
<proteinExistence type="predicted"/>
<comment type="caution">
    <text evidence="2">The sequence shown here is derived from an EMBL/GenBank/DDBJ whole genome shotgun (WGS) entry which is preliminary data.</text>
</comment>
<feature type="signal peptide" evidence="1">
    <location>
        <begin position="1"/>
        <end position="20"/>
    </location>
</feature>
<dbReference type="AlphaFoldDB" id="A0A8J7MDS9"/>
<dbReference type="SUPFAM" id="SSF56784">
    <property type="entry name" value="HAD-like"/>
    <property type="match status" value="1"/>
</dbReference>
<name>A0A8J7MDS9_9BACT</name>
<keyword evidence="2" id="KW-0378">Hydrolase</keyword>
<reference evidence="2" key="1">
    <citation type="submission" date="2021-01" db="EMBL/GenBank/DDBJ databases">
        <title>Modified the classification status of verrucomicrobia.</title>
        <authorList>
            <person name="Feng X."/>
        </authorList>
    </citation>
    <scope>NUCLEOTIDE SEQUENCE</scope>
    <source>
        <strain evidence="2">_KCTC 22039</strain>
    </source>
</reference>
<dbReference type="Gene3D" id="3.40.50.1000">
    <property type="entry name" value="HAD superfamily/HAD-like"/>
    <property type="match status" value="1"/>
</dbReference>
<gene>
    <name evidence="2" type="ORF">JIN82_12605</name>
</gene>
<keyword evidence="3" id="KW-1185">Reference proteome</keyword>
<dbReference type="GO" id="GO:0016787">
    <property type="term" value="F:hydrolase activity"/>
    <property type="evidence" value="ECO:0007669"/>
    <property type="project" value="UniProtKB-KW"/>
</dbReference>
<keyword evidence="1" id="KW-0732">Signal</keyword>
<accession>A0A8J7MDS9</accession>